<keyword evidence="6" id="KW-0812">Transmembrane</keyword>
<dbReference type="GO" id="GO:0004176">
    <property type="term" value="F:ATP-dependent peptidase activity"/>
    <property type="evidence" value="ECO:0007669"/>
    <property type="project" value="InterPro"/>
</dbReference>
<evidence type="ECO:0000256" key="4">
    <source>
        <dbReference type="ARBA" id="ARBA00010550"/>
    </source>
</evidence>
<dbReference type="Proteomes" id="UP000076722">
    <property type="component" value="Unassembled WGS sequence"/>
</dbReference>
<comment type="cofactor">
    <cofactor evidence="1">
        <name>Zn(2+)</name>
        <dbReference type="ChEBI" id="CHEBI:29105"/>
    </cofactor>
</comment>
<evidence type="ECO:0000259" key="18">
    <source>
        <dbReference type="SMART" id="SM00382"/>
    </source>
</evidence>
<dbReference type="HAMAP" id="MF_01458">
    <property type="entry name" value="FtsH"/>
    <property type="match status" value="1"/>
</dbReference>
<dbReference type="FunFam" id="3.40.50.300:FF:000001">
    <property type="entry name" value="ATP-dependent zinc metalloprotease FtsH"/>
    <property type="match status" value="1"/>
</dbReference>
<dbReference type="OrthoDB" id="1413014at2759"/>
<evidence type="ECO:0000256" key="8">
    <source>
        <dbReference type="ARBA" id="ARBA00022741"/>
    </source>
</evidence>
<keyword evidence="15" id="KW-0472">Membrane</keyword>
<dbReference type="Gene3D" id="1.10.8.60">
    <property type="match status" value="1"/>
</dbReference>
<dbReference type="InterPro" id="IPR005936">
    <property type="entry name" value="FtsH"/>
</dbReference>
<feature type="region of interest" description="Disordered" evidence="17">
    <location>
        <begin position="792"/>
        <end position="817"/>
    </location>
</feature>
<dbReference type="AlphaFoldDB" id="A0A164XFR6"/>
<feature type="region of interest" description="Disordered" evidence="17">
    <location>
        <begin position="1"/>
        <end position="104"/>
    </location>
</feature>
<dbReference type="GO" id="GO:0034982">
    <property type="term" value="P:mitochondrial protein processing"/>
    <property type="evidence" value="ECO:0007669"/>
    <property type="project" value="TreeGrafter"/>
</dbReference>
<dbReference type="Gene3D" id="3.40.50.300">
    <property type="entry name" value="P-loop containing nucleotide triphosphate hydrolases"/>
    <property type="match status" value="1"/>
</dbReference>
<evidence type="ECO:0000256" key="11">
    <source>
        <dbReference type="ARBA" id="ARBA00022840"/>
    </source>
</evidence>
<keyword evidence="11" id="KW-0067">ATP-binding</keyword>
<evidence type="ECO:0000256" key="12">
    <source>
        <dbReference type="ARBA" id="ARBA00022989"/>
    </source>
</evidence>
<dbReference type="PANTHER" id="PTHR43655:SF2">
    <property type="entry name" value="AFG3 LIKE MATRIX AAA PEPTIDASE SUBUNIT 2, ISOFORM A"/>
    <property type="match status" value="1"/>
</dbReference>
<evidence type="ECO:0000313" key="20">
    <source>
        <dbReference type="Proteomes" id="UP000076722"/>
    </source>
</evidence>
<evidence type="ECO:0000313" key="19">
    <source>
        <dbReference type="EMBL" id="KZS95935.1"/>
    </source>
</evidence>
<dbReference type="PANTHER" id="PTHR43655">
    <property type="entry name" value="ATP-DEPENDENT PROTEASE"/>
    <property type="match status" value="1"/>
</dbReference>
<dbReference type="InterPro" id="IPR003593">
    <property type="entry name" value="AAA+_ATPase"/>
</dbReference>
<dbReference type="GO" id="GO:0008270">
    <property type="term" value="F:zinc ion binding"/>
    <property type="evidence" value="ECO:0007669"/>
    <property type="project" value="InterPro"/>
</dbReference>
<dbReference type="PROSITE" id="PS00674">
    <property type="entry name" value="AAA"/>
    <property type="match status" value="1"/>
</dbReference>
<dbReference type="InterPro" id="IPR041569">
    <property type="entry name" value="AAA_lid_3"/>
</dbReference>
<evidence type="ECO:0000256" key="17">
    <source>
        <dbReference type="SAM" id="MobiDB-lite"/>
    </source>
</evidence>
<evidence type="ECO:0000256" key="15">
    <source>
        <dbReference type="ARBA" id="ARBA00023136"/>
    </source>
</evidence>
<evidence type="ECO:0000256" key="13">
    <source>
        <dbReference type="ARBA" id="ARBA00023049"/>
    </source>
</evidence>
<keyword evidence="9" id="KW-0378">Hydrolase</keyword>
<evidence type="ECO:0000256" key="3">
    <source>
        <dbReference type="ARBA" id="ARBA00010044"/>
    </source>
</evidence>
<feature type="compositionally biased region" description="Basic residues" evidence="17">
    <location>
        <begin position="7"/>
        <end position="17"/>
    </location>
</feature>
<dbReference type="CDD" id="cd19501">
    <property type="entry name" value="RecA-like_FtsH"/>
    <property type="match status" value="1"/>
</dbReference>
<dbReference type="FunFam" id="1.10.8.60:FF:000019">
    <property type="entry name" value="AFG3-like AAA ATPase 2"/>
    <property type="match status" value="1"/>
</dbReference>
<dbReference type="FunFam" id="3.40.1690.20:FF:000003">
    <property type="entry name" value="Mitochondrial inner membrane AAA protease Yta12, putative"/>
    <property type="match status" value="1"/>
</dbReference>
<feature type="domain" description="AAA+ ATPase" evidence="18">
    <location>
        <begin position="375"/>
        <end position="515"/>
    </location>
</feature>
<dbReference type="NCBIfam" id="TIGR01241">
    <property type="entry name" value="FtsH_fam"/>
    <property type="match status" value="1"/>
</dbReference>
<keyword evidence="13" id="KW-0482">Metalloprotease</keyword>
<dbReference type="Pfam" id="PF00004">
    <property type="entry name" value="AAA"/>
    <property type="match status" value="1"/>
</dbReference>
<dbReference type="InterPro" id="IPR003959">
    <property type="entry name" value="ATPase_AAA_core"/>
</dbReference>
<dbReference type="InterPro" id="IPR000642">
    <property type="entry name" value="Peptidase_M41"/>
</dbReference>
<dbReference type="FunFam" id="1.20.58.760:FF:000003">
    <property type="entry name" value="AFG3-like AAA ATPase 2"/>
    <property type="match status" value="1"/>
</dbReference>
<keyword evidence="7" id="KW-0479">Metal-binding</keyword>
<keyword evidence="12" id="KW-1133">Transmembrane helix</keyword>
<accession>A0A164XFR6</accession>
<feature type="compositionally biased region" description="Low complexity" evidence="17">
    <location>
        <begin position="62"/>
        <end position="73"/>
    </location>
</feature>
<reference evidence="19 20" key="1">
    <citation type="journal article" date="2016" name="Mol. Biol. Evol.">
        <title>Comparative Genomics of Early-Diverging Mushroom-Forming Fungi Provides Insights into the Origins of Lignocellulose Decay Capabilities.</title>
        <authorList>
            <person name="Nagy L.G."/>
            <person name="Riley R."/>
            <person name="Tritt A."/>
            <person name="Adam C."/>
            <person name="Daum C."/>
            <person name="Floudas D."/>
            <person name="Sun H."/>
            <person name="Yadav J.S."/>
            <person name="Pangilinan J."/>
            <person name="Larsson K.H."/>
            <person name="Matsuura K."/>
            <person name="Barry K."/>
            <person name="Labutti K."/>
            <person name="Kuo R."/>
            <person name="Ohm R.A."/>
            <person name="Bhattacharya S.S."/>
            <person name="Shirouzu T."/>
            <person name="Yoshinaga Y."/>
            <person name="Martin F.M."/>
            <person name="Grigoriev I.V."/>
            <person name="Hibbett D.S."/>
        </authorList>
    </citation>
    <scope>NUCLEOTIDE SEQUENCE [LARGE SCALE GENOMIC DNA]</scope>
    <source>
        <strain evidence="19 20">HHB9708</strain>
    </source>
</reference>
<evidence type="ECO:0000256" key="5">
    <source>
        <dbReference type="ARBA" id="ARBA00022670"/>
    </source>
</evidence>
<dbReference type="SMART" id="SM00382">
    <property type="entry name" value="AAA"/>
    <property type="match status" value="1"/>
</dbReference>
<keyword evidence="20" id="KW-1185">Reference proteome</keyword>
<dbReference type="InterPro" id="IPR011546">
    <property type="entry name" value="Pept_M41_FtsH_extracell"/>
</dbReference>
<dbReference type="InterPro" id="IPR050928">
    <property type="entry name" value="ATP-dep_Zn_Metalloprotease"/>
</dbReference>
<name>A0A164XFR6_9AGAM</name>
<dbReference type="InterPro" id="IPR037219">
    <property type="entry name" value="Peptidase_M41-like"/>
</dbReference>
<keyword evidence="5" id="KW-0645">Protease</keyword>
<dbReference type="GO" id="GO:0005745">
    <property type="term" value="C:m-AAA complex"/>
    <property type="evidence" value="ECO:0007669"/>
    <property type="project" value="TreeGrafter"/>
</dbReference>
<dbReference type="Gene3D" id="3.40.1690.20">
    <property type="match status" value="1"/>
</dbReference>
<dbReference type="STRING" id="1314777.A0A164XFR6"/>
<sequence length="830" mass="90302">MISTAARAHRLASRRRIPLSASLIRRSFATPAEPQRPSEDREPVKGEAASNDVESRSEKSEQSASSSESSSSSLGNPQPRKHDEKGKTVEKGEKQGEKLKPHEPLISQYLNALRKGLDDLDDSSKTQGLKKKPDADADENPPPAGPQKPRGANDEPPIFQSPRGTPGGKGGPSLAQMAIIMALLASLYGLNYSDSPLSREITWQEFRTAFLDKGLVDKLTVVNRTKVRVKLHSNAGALYPNAPSGGNYYFSIGSVEAFERNLDEAQRELGIPTNERIPVSYSDEISTFGTLLHFAPTLLLGGLLFYISRRASGSSGAGGGLFSMGKSRAKLFNKETDIKVKFKDVAGMDEAKEEIMEFVKFLKEPEKYEKLGAKIPRGAIISGPPGTGKTLLAKATAGEASVPFLSVSGSEFVEMFVGVGPSRVRDLFASAKKHAPCIIFVDEIDAIGKARGKGGSFGGNDERESTLNQLLVEMDGFGTKEYVVVLAGTNRPDVLDPALLRPGRFDRRIAVDRPDMSGRKEIFLVHLGPLLLSKGITDRDHFAHKLAVLTPGFSGADIANVCNEAALHAARHGADFVDEKNFESAIERVIAGLERKSRVLSKEEKKTVAYHEAGHAVCGWFLEHADPLLKVSIIPRGVGALGYAQYLPPDRYLLSIPQLVDRICMTLGGRVSEEIFFGTDQITTGAQDDLQKITRMAFEAVANYGMNGVVGPVSYGGGEGAREGFNKPFSEKTGEMLDFEVRKMISDAHRRTTELLTRKRQDVEKVAQRLLAKEILTREDMIALLGKRPFPDKDDMDKWLDEDEKSPGPVIPPADGAPIPVAMTRVLGVS</sequence>
<evidence type="ECO:0000256" key="7">
    <source>
        <dbReference type="ARBA" id="ARBA00022723"/>
    </source>
</evidence>
<dbReference type="Pfam" id="PF17862">
    <property type="entry name" value="AAA_lid_3"/>
    <property type="match status" value="1"/>
</dbReference>
<comment type="similarity">
    <text evidence="3">In the C-terminal section; belongs to the peptidase M41 family.</text>
</comment>
<dbReference type="GO" id="GO:0016887">
    <property type="term" value="F:ATP hydrolysis activity"/>
    <property type="evidence" value="ECO:0007669"/>
    <property type="project" value="InterPro"/>
</dbReference>
<dbReference type="Gene3D" id="1.20.58.760">
    <property type="entry name" value="Peptidase M41"/>
    <property type="match status" value="1"/>
</dbReference>
<dbReference type="GO" id="GO:0005524">
    <property type="term" value="F:ATP binding"/>
    <property type="evidence" value="ECO:0007669"/>
    <property type="project" value="UniProtKB-KW"/>
</dbReference>
<evidence type="ECO:0000256" key="6">
    <source>
        <dbReference type="ARBA" id="ARBA00022692"/>
    </source>
</evidence>
<evidence type="ECO:0000256" key="9">
    <source>
        <dbReference type="ARBA" id="ARBA00022801"/>
    </source>
</evidence>
<dbReference type="GO" id="GO:0030163">
    <property type="term" value="P:protein catabolic process"/>
    <property type="evidence" value="ECO:0007669"/>
    <property type="project" value="UniProtKB-ARBA"/>
</dbReference>
<dbReference type="Pfam" id="PF01434">
    <property type="entry name" value="Peptidase_M41"/>
    <property type="match status" value="1"/>
</dbReference>
<gene>
    <name evidence="19" type="ORF">SISNIDRAFT_451589</name>
</gene>
<feature type="compositionally biased region" description="Basic and acidic residues" evidence="17">
    <location>
        <begin position="36"/>
        <end position="45"/>
    </location>
</feature>
<keyword evidence="14" id="KW-0496">Mitochondrion</keyword>
<keyword evidence="8" id="KW-0547">Nucleotide-binding</keyword>
<comment type="subcellular location">
    <subcellularLocation>
        <location evidence="2">Mitochondrion membrane</location>
        <topology evidence="2">Multi-pass membrane protein</topology>
    </subcellularLocation>
</comment>
<keyword evidence="10" id="KW-0862">Zinc</keyword>
<evidence type="ECO:0000256" key="1">
    <source>
        <dbReference type="ARBA" id="ARBA00001947"/>
    </source>
</evidence>
<evidence type="ECO:0000256" key="14">
    <source>
        <dbReference type="ARBA" id="ARBA00023128"/>
    </source>
</evidence>
<comment type="catalytic activity">
    <reaction evidence="16">
        <text>ATP + H2O = ADP + phosphate + H(+)</text>
        <dbReference type="Rhea" id="RHEA:13065"/>
        <dbReference type="ChEBI" id="CHEBI:15377"/>
        <dbReference type="ChEBI" id="CHEBI:15378"/>
        <dbReference type="ChEBI" id="CHEBI:30616"/>
        <dbReference type="ChEBI" id="CHEBI:43474"/>
        <dbReference type="ChEBI" id="CHEBI:456216"/>
    </reaction>
    <physiologicalReaction direction="left-to-right" evidence="16">
        <dbReference type="Rhea" id="RHEA:13066"/>
    </physiologicalReaction>
</comment>
<dbReference type="SUPFAM" id="SSF52540">
    <property type="entry name" value="P-loop containing nucleoside triphosphate hydrolases"/>
    <property type="match status" value="1"/>
</dbReference>
<dbReference type="InterPro" id="IPR003960">
    <property type="entry name" value="ATPase_AAA_CS"/>
</dbReference>
<dbReference type="Pfam" id="PF06480">
    <property type="entry name" value="FtsH_ext"/>
    <property type="match status" value="1"/>
</dbReference>
<protein>
    <submittedName>
        <fullName evidence="19">ATP-dependent metallopeptidase Hfl</fullName>
    </submittedName>
</protein>
<comment type="similarity">
    <text evidence="4">In the N-terminal section; belongs to the AAA ATPase family.</text>
</comment>
<proteinExistence type="inferred from homology"/>
<evidence type="ECO:0000256" key="16">
    <source>
        <dbReference type="ARBA" id="ARBA00048778"/>
    </source>
</evidence>
<dbReference type="GO" id="GO:0004222">
    <property type="term" value="F:metalloendopeptidase activity"/>
    <property type="evidence" value="ECO:0007669"/>
    <property type="project" value="InterPro"/>
</dbReference>
<organism evidence="19 20">
    <name type="scientific">Sistotremastrum niveocremeum HHB9708</name>
    <dbReference type="NCBI Taxonomy" id="1314777"/>
    <lineage>
        <taxon>Eukaryota</taxon>
        <taxon>Fungi</taxon>
        <taxon>Dikarya</taxon>
        <taxon>Basidiomycota</taxon>
        <taxon>Agaricomycotina</taxon>
        <taxon>Agaricomycetes</taxon>
        <taxon>Sistotremastrales</taxon>
        <taxon>Sistotremastraceae</taxon>
        <taxon>Sertulicium</taxon>
        <taxon>Sertulicium niveocremeum</taxon>
    </lineage>
</organism>
<feature type="compositionally biased region" description="Basic and acidic residues" evidence="17">
    <location>
        <begin position="80"/>
        <end position="103"/>
    </location>
</feature>
<dbReference type="EMBL" id="KV419400">
    <property type="protein sequence ID" value="KZS95935.1"/>
    <property type="molecule type" value="Genomic_DNA"/>
</dbReference>
<dbReference type="SUPFAM" id="SSF140990">
    <property type="entry name" value="FtsH protease domain-like"/>
    <property type="match status" value="1"/>
</dbReference>
<feature type="region of interest" description="Disordered" evidence="17">
    <location>
        <begin position="118"/>
        <end position="171"/>
    </location>
</feature>
<evidence type="ECO:0000256" key="10">
    <source>
        <dbReference type="ARBA" id="ARBA00022833"/>
    </source>
</evidence>
<evidence type="ECO:0000256" key="2">
    <source>
        <dbReference type="ARBA" id="ARBA00004225"/>
    </source>
</evidence>
<dbReference type="InterPro" id="IPR027417">
    <property type="entry name" value="P-loop_NTPase"/>
</dbReference>